<keyword evidence="1" id="KW-0106">Calcium</keyword>
<dbReference type="PROSITE" id="PS50222">
    <property type="entry name" value="EF_HAND_2"/>
    <property type="match status" value="2"/>
</dbReference>
<feature type="domain" description="EF-hand" evidence="2">
    <location>
        <begin position="28"/>
        <end position="63"/>
    </location>
</feature>
<dbReference type="Proteomes" id="UP000594263">
    <property type="component" value="Unplaced"/>
</dbReference>
<proteinExistence type="predicted"/>
<sequence length="93" mass="10171">MCRGAGGVAKAEKPAPALRPAFDIFSQADEEVIDSMISAADSDRNGFVEHEKFERVFRPRRSGNRGYGYEVVEEAFKVTDGDGDGKVGCDDLR</sequence>
<organism evidence="3 4">
    <name type="scientific">Kalanchoe fedtschenkoi</name>
    <name type="common">Lavender scallops</name>
    <name type="synonym">South American air plant</name>
    <dbReference type="NCBI Taxonomy" id="63787"/>
    <lineage>
        <taxon>Eukaryota</taxon>
        <taxon>Viridiplantae</taxon>
        <taxon>Streptophyta</taxon>
        <taxon>Embryophyta</taxon>
        <taxon>Tracheophyta</taxon>
        <taxon>Spermatophyta</taxon>
        <taxon>Magnoliopsida</taxon>
        <taxon>eudicotyledons</taxon>
        <taxon>Gunneridae</taxon>
        <taxon>Pentapetalae</taxon>
        <taxon>Saxifragales</taxon>
        <taxon>Crassulaceae</taxon>
        <taxon>Kalanchoe</taxon>
    </lineage>
</organism>
<dbReference type="PROSITE" id="PS00018">
    <property type="entry name" value="EF_HAND_1"/>
    <property type="match status" value="1"/>
</dbReference>
<evidence type="ECO:0000313" key="3">
    <source>
        <dbReference type="EnsemblPlants" id="Kaladp0018s0255.1.v1.1"/>
    </source>
</evidence>
<dbReference type="SUPFAM" id="SSF47473">
    <property type="entry name" value="EF-hand"/>
    <property type="match status" value="1"/>
</dbReference>
<keyword evidence="4" id="KW-1185">Reference proteome</keyword>
<name>A0A7N0T1X0_KALFE</name>
<evidence type="ECO:0000313" key="4">
    <source>
        <dbReference type="Proteomes" id="UP000594263"/>
    </source>
</evidence>
<protein>
    <recommendedName>
        <fullName evidence="2">EF-hand domain-containing protein</fullName>
    </recommendedName>
</protein>
<dbReference type="InterPro" id="IPR011992">
    <property type="entry name" value="EF-hand-dom_pair"/>
</dbReference>
<dbReference type="Gramene" id="Kaladp0018s0255.1.v1.1">
    <property type="protein sequence ID" value="Kaladp0018s0255.1.v1.1"/>
    <property type="gene ID" value="Kaladp0018s0255.v1.1"/>
</dbReference>
<dbReference type="GO" id="GO:0005509">
    <property type="term" value="F:calcium ion binding"/>
    <property type="evidence" value="ECO:0007669"/>
    <property type="project" value="InterPro"/>
</dbReference>
<accession>A0A7N0T1X0</accession>
<feature type="domain" description="EF-hand" evidence="2">
    <location>
        <begin position="67"/>
        <end position="93"/>
    </location>
</feature>
<dbReference type="Gene3D" id="1.10.238.10">
    <property type="entry name" value="EF-hand"/>
    <property type="match status" value="1"/>
</dbReference>
<dbReference type="InterPro" id="IPR018247">
    <property type="entry name" value="EF_Hand_1_Ca_BS"/>
</dbReference>
<dbReference type="InterPro" id="IPR002048">
    <property type="entry name" value="EF_hand_dom"/>
</dbReference>
<dbReference type="AlphaFoldDB" id="A0A7N0T1X0"/>
<evidence type="ECO:0000256" key="1">
    <source>
        <dbReference type="ARBA" id="ARBA00022837"/>
    </source>
</evidence>
<reference evidence="3" key="1">
    <citation type="submission" date="2021-01" db="UniProtKB">
        <authorList>
            <consortium name="EnsemblPlants"/>
        </authorList>
    </citation>
    <scope>IDENTIFICATION</scope>
</reference>
<dbReference type="PRINTS" id="PR01697">
    <property type="entry name" value="PARVALBUMIN"/>
</dbReference>
<dbReference type="EnsemblPlants" id="Kaladp0018s0255.1.v1.1">
    <property type="protein sequence ID" value="Kaladp0018s0255.1.v1.1"/>
    <property type="gene ID" value="Kaladp0018s0255.v1.1"/>
</dbReference>
<evidence type="ECO:0000259" key="2">
    <source>
        <dbReference type="PROSITE" id="PS50222"/>
    </source>
</evidence>